<organism evidence="1 2">
    <name type="scientific">Scophthalmus maximus</name>
    <name type="common">Turbot</name>
    <name type="synonym">Psetta maxima</name>
    <dbReference type="NCBI Taxonomy" id="52904"/>
    <lineage>
        <taxon>Eukaryota</taxon>
        <taxon>Metazoa</taxon>
        <taxon>Chordata</taxon>
        <taxon>Craniata</taxon>
        <taxon>Vertebrata</taxon>
        <taxon>Euteleostomi</taxon>
        <taxon>Actinopterygii</taxon>
        <taxon>Neopterygii</taxon>
        <taxon>Teleostei</taxon>
        <taxon>Neoteleostei</taxon>
        <taxon>Acanthomorphata</taxon>
        <taxon>Carangaria</taxon>
        <taxon>Pleuronectiformes</taxon>
        <taxon>Pleuronectoidei</taxon>
        <taxon>Scophthalmidae</taxon>
        <taxon>Scophthalmus</taxon>
    </lineage>
</organism>
<reference evidence="1 2" key="1">
    <citation type="submission" date="2019-06" db="EMBL/GenBank/DDBJ databases">
        <title>Draft genomes of female and male turbot (Scophthalmus maximus).</title>
        <authorList>
            <person name="Xu H."/>
            <person name="Xu X.-W."/>
            <person name="Shao C."/>
            <person name="Chen S."/>
        </authorList>
    </citation>
    <scope>NUCLEOTIDE SEQUENCE [LARGE SCALE GENOMIC DNA]</scope>
    <source>
        <strain evidence="1">Ysfricsl-2016a</strain>
        <tissue evidence="1">Blood</tissue>
    </source>
</reference>
<sequence length="269" mass="30702">MKIQQLCYFSKIQGSSTTASLRTVPRDQQYQRWLAFQCPLRNRRMAQVLKYRDMKMNRVREVRRRQCVVVLRLRASDTDVRKLQLDLQLGGGGLAPCGHPAAALCCRDQDYKFIEDLMYGIHCADCDTRVADVLCRSDLPLIDLPSWLCRIKQRLCKDNTYQYECGGAMLRVSDVAPAPSGHEWRFQCSVGVDCSDVEPRCIWLAVLRGISPGTSPRRTPIASPRRPGFRRAIQRHRLSWDEENGNATGSGDCFALHASIDLIRPKFRI</sequence>
<dbReference type="EMBL" id="VEVO01000020">
    <property type="protein sequence ID" value="KAF0024984.1"/>
    <property type="molecule type" value="Genomic_DNA"/>
</dbReference>
<gene>
    <name evidence="1" type="ORF">F2P81_021865</name>
</gene>
<dbReference type="AlphaFoldDB" id="A0A6A4S376"/>
<comment type="caution">
    <text evidence="1">The sequence shown here is derived from an EMBL/GenBank/DDBJ whole genome shotgun (WGS) entry which is preliminary data.</text>
</comment>
<name>A0A6A4S376_SCOMX</name>
<evidence type="ECO:0000313" key="1">
    <source>
        <dbReference type="EMBL" id="KAF0024984.1"/>
    </source>
</evidence>
<protein>
    <submittedName>
        <fullName evidence="1">Uncharacterized protein</fullName>
    </submittedName>
</protein>
<accession>A0A6A4S376</accession>
<evidence type="ECO:0000313" key="2">
    <source>
        <dbReference type="Proteomes" id="UP000438429"/>
    </source>
</evidence>
<dbReference type="Proteomes" id="UP000438429">
    <property type="component" value="Unassembled WGS sequence"/>
</dbReference>
<proteinExistence type="predicted"/>